<dbReference type="PANTHER" id="PTHR47188:SF1">
    <property type="entry name" value="PROTEIN TAR1"/>
    <property type="match status" value="1"/>
</dbReference>
<dbReference type="GO" id="GO:0043457">
    <property type="term" value="P:regulation of cellular respiration"/>
    <property type="evidence" value="ECO:0007669"/>
    <property type="project" value="InterPro"/>
</dbReference>
<dbReference type="InterPro" id="IPR044792">
    <property type="entry name" value="TAR1"/>
</dbReference>
<organism evidence="2 3">
    <name type="scientific">Crotalaria pallida</name>
    <name type="common">Smooth rattlebox</name>
    <name type="synonym">Crotalaria striata</name>
    <dbReference type="NCBI Taxonomy" id="3830"/>
    <lineage>
        <taxon>Eukaryota</taxon>
        <taxon>Viridiplantae</taxon>
        <taxon>Streptophyta</taxon>
        <taxon>Embryophyta</taxon>
        <taxon>Tracheophyta</taxon>
        <taxon>Spermatophyta</taxon>
        <taxon>Magnoliopsida</taxon>
        <taxon>eudicotyledons</taxon>
        <taxon>Gunneridae</taxon>
        <taxon>Pentapetalae</taxon>
        <taxon>rosids</taxon>
        <taxon>fabids</taxon>
        <taxon>Fabales</taxon>
        <taxon>Fabaceae</taxon>
        <taxon>Papilionoideae</taxon>
        <taxon>50 kb inversion clade</taxon>
        <taxon>genistoids sensu lato</taxon>
        <taxon>core genistoids</taxon>
        <taxon>Crotalarieae</taxon>
        <taxon>Crotalaria</taxon>
    </lineage>
</organism>
<feature type="region of interest" description="Disordered" evidence="1">
    <location>
        <begin position="211"/>
        <end position="232"/>
    </location>
</feature>
<dbReference type="AlphaFoldDB" id="A0AAN9J0W6"/>
<sequence>MCKCRSHGTFPLFGLQSSHLNICYYHQDLHRRPLRPGSRPRFCGDRRALLLIGAWPLPRRPDERFARQYRCGPPPEFPLASPRSGIVHHLSGPDRYALTRTLHRRSGSVGSATHRGIPPISFLAPYGFTRPLTRTHVRLLGPCFKTGRMGSPLADARSTQVPKHAESTRTSIHNHHDDVSASMSTARAWATIAICVSPCPESIGRPALAVPHPTEAHRRPPSASLPTISSTL</sequence>
<gene>
    <name evidence="2" type="ORF">RIF29_02463</name>
</gene>
<comment type="caution">
    <text evidence="2">The sequence shown here is derived from an EMBL/GenBank/DDBJ whole genome shotgun (WGS) entry which is preliminary data.</text>
</comment>
<dbReference type="PANTHER" id="PTHR47188">
    <property type="entry name" value="PROTEIN TAR1"/>
    <property type="match status" value="1"/>
</dbReference>
<evidence type="ECO:0000256" key="1">
    <source>
        <dbReference type="SAM" id="MobiDB-lite"/>
    </source>
</evidence>
<keyword evidence="3" id="KW-1185">Reference proteome</keyword>
<feature type="region of interest" description="Disordered" evidence="1">
    <location>
        <begin position="151"/>
        <end position="171"/>
    </location>
</feature>
<accession>A0AAN9J0W6</accession>
<proteinExistence type="predicted"/>
<evidence type="ECO:0000313" key="2">
    <source>
        <dbReference type="EMBL" id="KAK7288939.1"/>
    </source>
</evidence>
<evidence type="ECO:0000313" key="3">
    <source>
        <dbReference type="Proteomes" id="UP001372338"/>
    </source>
</evidence>
<dbReference type="Proteomes" id="UP001372338">
    <property type="component" value="Unassembled WGS sequence"/>
</dbReference>
<reference evidence="2 3" key="1">
    <citation type="submission" date="2024-01" db="EMBL/GenBank/DDBJ databases">
        <title>The genomes of 5 underutilized Papilionoideae crops provide insights into root nodulation and disease resistanc.</title>
        <authorList>
            <person name="Yuan L."/>
        </authorList>
    </citation>
    <scope>NUCLEOTIDE SEQUENCE [LARGE SCALE GENOMIC DNA]</scope>
    <source>
        <strain evidence="2">ZHUSHIDOU_FW_LH</strain>
        <tissue evidence="2">Leaf</tissue>
    </source>
</reference>
<name>A0AAN9J0W6_CROPI</name>
<protein>
    <submittedName>
        <fullName evidence="2">Uncharacterized protein</fullName>
    </submittedName>
</protein>
<dbReference type="EMBL" id="JAYWIO010000001">
    <property type="protein sequence ID" value="KAK7288939.1"/>
    <property type="molecule type" value="Genomic_DNA"/>
</dbReference>